<evidence type="ECO:0000313" key="2">
    <source>
        <dbReference type="EMBL" id="OAL36181.1"/>
    </source>
</evidence>
<dbReference type="RefSeq" id="XP_022501193.1">
    <property type="nucleotide sequence ID" value="XM_022642891.1"/>
</dbReference>
<protein>
    <submittedName>
        <fullName evidence="2">Uncharacterized protein</fullName>
    </submittedName>
</protein>
<proteinExistence type="predicted"/>
<name>A0A178D4Q8_9EURO</name>
<dbReference type="GeneID" id="34588013"/>
<feature type="transmembrane region" description="Helical" evidence="1">
    <location>
        <begin position="6"/>
        <end position="28"/>
    </location>
</feature>
<feature type="transmembrane region" description="Helical" evidence="1">
    <location>
        <begin position="102"/>
        <end position="122"/>
    </location>
</feature>
<dbReference type="OrthoDB" id="2590756at2759"/>
<evidence type="ECO:0000313" key="3">
    <source>
        <dbReference type="Proteomes" id="UP000185904"/>
    </source>
</evidence>
<dbReference type="AlphaFoldDB" id="A0A178D4Q8"/>
<keyword evidence="1" id="KW-0472">Membrane</keyword>
<keyword evidence="1" id="KW-1133">Transmembrane helix</keyword>
<sequence length="135" mass="14927">MWPSPPSHLGFLVHVVIEIPACLSFYLFPSRQLGVHTPHAHAVIRQYAALILASVLVAMVFVNKPLDDTSGKVAGALAIYHVAPSIRSVNRLVTQAQLQKPIIISEAFLYLVVHVICFVALLRDAWCALYKENQT</sequence>
<evidence type="ECO:0000256" key="1">
    <source>
        <dbReference type="SAM" id="Phobius"/>
    </source>
</evidence>
<comment type="caution">
    <text evidence="2">The sequence shown here is derived from an EMBL/GenBank/DDBJ whole genome shotgun (WGS) entry which is preliminary data.</text>
</comment>
<gene>
    <name evidence="2" type="ORF">AYO20_04595</name>
</gene>
<feature type="transmembrane region" description="Helical" evidence="1">
    <location>
        <begin position="40"/>
        <end position="62"/>
    </location>
</feature>
<dbReference type="Proteomes" id="UP000185904">
    <property type="component" value="Unassembled WGS sequence"/>
</dbReference>
<keyword evidence="1" id="KW-0812">Transmembrane</keyword>
<organism evidence="2 3">
    <name type="scientific">Fonsecaea nubica</name>
    <dbReference type="NCBI Taxonomy" id="856822"/>
    <lineage>
        <taxon>Eukaryota</taxon>
        <taxon>Fungi</taxon>
        <taxon>Dikarya</taxon>
        <taxon>Ascomycota</taxon>
        <taxon>Pezizomycotina</taxon>
        <taxon>Eurotiomycetes</taxon>
        <taxon>Chaetothyriomycetidae</taxon>
        <taxon>Chaetothyriales</taxon>
        <taxon>Herpotrichiellaceae</taxon>
        <taxon>Fonsecaea</taxon>
    </lineage>
</organism>
<reference evidence="2 3" key="1">
    <citation type="submission" date="2016-03" db="EMBL/GenBank/DDBJ databases">
        <title>The draft genome sequence of Fonsecaea nubica causative agent of cutaneous subcutaneous infection in human host.</title>
        <authorList>
            <person name="Costa F."/>
            <person name="Sybren D.H."/>
            <person name="Raittz R.T."/>
            <person name="Weiss V.A."/>
            <person name="Leao A.C."/>
            <person name="Gomes R."/>
            <person name="De Souza E.M."/>
            <person name="Pedrosa F.O."/>
            <person name="Steffens M.B."/>
            <person name="Bombassaro A."/>
            <person name="Tadra-Sfeir M.Z."/>
            <person name="Moreno L.F."/>
            <person name="Najafzadeh M.J."/>
            <person name="Felipe M.S."/>
            <person name="Teixeira M."/>
            <person name="Sun J."/>
            <person name="Xi L."/>
            <person name="Castro M.A."/>
            <person name="Vicente V.A."/>
        </authorList>
    </citation>
    <scope>NUCLEOTIDE SEQUENCE [LARGE SCALE GENOMIC DNA]</scope>
    <source>
        <strain evidence="2 3">CBS 269.64</strain>
    </source>
</reference>
<accession>A0A178D4Q8</accession>
<keyword evidence="3" id="KW-1185">Reference proteome</keyword>
<dbReference type="EMBL" id="LVCJ01000024">
    <property type="protein sequence ID" value="OAL36181.1"/>
    <property type="molecule type" value="Genomic_DNA"/>
</dbReference>